<protein>
    <recommendedName>
        <fullName evidence="1">Type VII secretion system protein EssD-like domain-containing protein</fullName>
    </recommendedName>
</protein>
<sequence length="155" mass="17066">MLGKINLYQYPPNGLTWIDPWGWICEVKVKRGAQGQPLSAKATVSRADIGSGTATNPSSRAFARRLGNADDDAGHILAKILGGSGGIDNVFPQLKGINRGQYRAFEKIIKQYIQEHGTVDIKWNFIYGKGGTRPTVIEYSVFQNGKNVLNNIFKN</sequence>
<dbReference type="EMBL" id="MDVB01000049">
    <property type="protein sequence ID" value="PIT16807.1"/>
    <property type="molecule type" value="Genomic_DNA"/>
</dbReference>
<dbReference type="InterPro" id="IPR044929">
    <property type="entry name" value="DNA/RNA_non-sp_Endonuclease_sf"/>
</dbReference>
<dbReference type="Gene3D" id="3.40.570.10">
    <property type="entry name" value="Extracellular Endonuclease, subunit A"/>
    <property type="match status" value="1"/>
</dbReference>
<gene>
    <name evidence="2" type="ORF">BGI32_03730</name>
</gene>
<feature type="domain" description="Type VII secretion system protein EssD-like" evidence="1">
    <location>
        <begin position="68"/>
        <end position="137"/>
    </location>
</feature>
<dbReference type="Proteomes" id="UP000231293">
    <property type="component" value="Unassembled WGS sequence"/>
</dbReference>
<evidence type="ECO:0000313" key="3">
    <source>
        <dbReference type="Proteomes" id="UP000231293"/>
    </source>
</evidence>
<evidence type="ECO:0000259" key="1">
    <source>
        <dbReference type="Pfam" id="PF13930"/>
    </source>
</evidence>
<organism evidence="2 3">
    <name type="scientific">Snodgrassella alvi</name>
    <dbReference type="NCBI Taxonomy" id="1196083"/>
    <lineage>
        <taxon>Bacteria</taxon>
        <taxon>Pseudomonadati</taxon>
        <taxon>Pseudomonadota</taxon>
        <taxon>Betaproteobacteria</taxon>
        <taxon>Neisseriales</taxon>
        <taxon>Neisseriaceae</taxon>
        <taxon>Snodgrassella</taxon>
    </lineage>
</organism>
<reference evidence="2 3" key="1">
    <citation type="journal article" date="2017" name="MBio">
        <title>Type VI secretion-mediated competition in the bee gut microbiome.</title>
        <authorList>
            <person name="Steele M.I."/>
            <person name="Kwong W.K."/>
            <person name="Powell J.E."/>
            <person name="Whiteley M."/>
            <person name="Moran N.A."/>
        </authorList>
    </citation>
    <scope>NUCLEOTIDE SEQUENCE [LARGE SCALE GENOMIC DNA]</scope>
    <source>
        <strain evidence="2 3">App2-2</strain>
    </source>
</reference>
<comment type="caution">
    <text evidence="2">The sequence shown here is derived from an EMBL/GenBank/DDBJ whole genome shotgun (WGS) entry which is preliminary data.</text>
</comment>
<accession>A0A2N9WV40</accession>
<dbReference type="InterPro" id="IPR044927">
    <property type="entry name" value="Endonuclea_NS_2"/>
</dbReference>
<name>A0A2N9WV40_9NEIS</name>
<proteinExistence type="predicted"/>
<dbReference type="AlphaFoldDB" id="A0A2N9WV40"/>
<evidence type="ECO:0000313" key="2">
    <source>
        <dbReference type="EMBL" id="PIT16807.1"/>
    </source>
</evidence>
<dbReference type="Pfam" id="PF13930">
    <property type="entry name" value="Endonuclea_NS_2"/>
    <property type="match status" value="1"/>
</dbReference>